<comment type="subcellular location">
    <subcellularLocation>
        <location evidence="1">Secreted</location>
    </subcellularLocation>
</comment>
<keyword evidence="7" id="KW-1185">Reference proteome</keyword>
<feature type="domain" description="Corticotropin-releasing factor" evidence="5">
    <location>
        <begin position="130"/>
        <end position="173"/>
    </location>
</feature>
<evidence type="ECO:0000256" key="3">
    <source>
        <dbReference type="ARBA" id="ARBA00022702"/>
    </source>
</evidence>
<comment type="caution">
    <text evidence="6">The sequence shown here is derived from an EMBL/GenBank/DDBJ whole genome shotgun (WGS) entry which is preliminary data.</text>
</comment>
<organism evidence="6 7">
    <name type="scientific">Cloeon dipterum</name>
    <dbReference type="NCBI Taxonomy" id="197152"/>
    <lineage>
        <taxon>Eukaryota</taxon>
        <taxon>Metazoa</taxon>
        <taxon>Ecdysozoa</taxon>
        <taxon>Arthropoda</taxon>
        <taxon>Hexapoda</taxon>
        <taxon>Insecta</taxon>
        <taxon>Pterygota</taxon>
        <taxon>Palaeoptera</taxon>
        <taxon>Ephemeroptera</taxon>
        <taxon>Pisciforma</taxon>
        <taxon>Baetidae</taxon>
        <taxon>Cloeon</taxon>
    </lineage>
</organism>
<sequence length="214" mass="23088">METGERAGGDKQGERERAGHTQAAALPTNPPPIANHQREMRCSRGPTYGTAVCILSALLFALPATHGYQSAPPDDLDELQWANLEVDVPSSRGIDSVLYISPQTMGADRAKRTGLVGGYGGMSAGGGGIGGPSLSIVNPLDVLRQRVALEIMRRKLNESKEKIQANRDMLDIVGKRSIDSYDYRRQARDTSRKPVDGLNALSHNSQHSRVSSVL</sequence>
<feature type="compositionally biased region" description="Basic and acidic residues" evidence="4">
    <location>
        <begin position="1"/>
        <end position="19"/>
    </location>
</feature>
<keyword evidence="3" id="KW-0372">Hormone</keyword>
<feature type="compositionally biased region" description="Basic and acidic residues" evidence="4">
    <location>
        <begin position="183"/>
        <end position="195"/>
    </location>
</feature>
<feature type="compositionally biased region" description="Polar residues" evidence="4">
    <location>
        <begin position="201"/>
        <end position="214"/>
    </location>
</feature>
<dbReference type="SMART" id="SM00039">
    <property type="entry name" value="CRF"/>
    <property type="match status" value="1"/>
</dbReference>
<dbReference type="EMBL" id="CADEPI010000026">
    <property type="protein sequence ID" value="CAB3366638.1"/>
    <property type="molecule type" value="Genomic_DNA"/>
</dbReference>
<evidence type="ECO:0000256" key="1">
    <source>
        <dbReference type="ARBA" id="ARBA00004613"/>
    </source>
</evidence>
<evidence type="ECO:0000256" key="2">
    <source>
        <dbReference type="ARBA" id="ARBA00022525"/>
    </source>
</evidence>
<dbReference type="InterPro" id="IPR018446">
    <property type="entry name" value="Corticotropin-releasing_fac_CS"/>
</dbReference>
<gene>
    <name evidence="6" type="ORF">CLODIP_2_CD15921</name>
</gene>
<dbReference type="OrthoDB" id="6418774at2759"/>
<evidence type="ECO:0000313" key="7">
    <source>
        <dbReference type="Proteomes" id="UP000494165"/>
    </source>
</evidence>
<dbReference type="AlphaFoldDB" id="A0A8S1CEW0"/>
<feature type="region of interest" description="Disordered" evidence="4">
    <location>
        <begin position="183"/>
        <end position="214"/>
    </location>
</feature>
<keyword evidence="2" id="KW-0964">Secreted</keyword>
<proteinExistence type="predicted"/>
<protein>
    <recommendedName>
        <fullName evidence="5">Corticotropin-releasing factor domain-containing protein</fullName>
    </recommendedName>
</protein>
<evidence type="ECO:0000313" key="6">
    <source>
        <dbReference type="EMBL" id="CAB3366638.1"/>
    </source>
</evidence>
<feature type="region of interest" description="Disordered" evidence="4">
    <location>
        <begin position="1"/>
        <end position="38"/>
    </location>
</feature>
<dbReference type="Pfam" id="PF00473">
    <property type="entry name" value="CRF"/>
    <property type="match status" value="1"/>
</dbReference>
<dbReference type="InterPro" id="IPR000187">
    <property type="entry name" value="CRF"/>
</dbReference>
<accession>A0A8S1CEW0</accession>
<dbReference type="GO" id="GO:0005576">
    <property type="term" value="C:extracellular region"/>
    <property type="evidence" value="ECO:0007669"/>
    <property type="project" value="UniProtKB-SubCell"/>
</dbReference>
<evidence type="ECO:0000256" key="4">
    <source>
        <dbReference type="SAM" id="MobiDB-lite"/>
    </source>
</evidence>
<dbReference type="Proteomes" id="UP000494165">
    <property type="component" value="Unassembled WGS sequence"/>
</dbReference>
<reference evidence="6 7" key="1">
    <citation type="submission" date="2020-04" db="EMBL/GenBank/DDBJ databases">
        <authorList>
            <person name="Alioto T."/>
            <person name="Alioto T."/>
            <person name="Gomez Garrido J."/>
        </authorList>
    </citation>
    <scope>NUCLEOTIDE SEQUENCE [LARGE SCALE GENOMIC DNA]</scope>
</reference>
<dbReference type="PROSITE" id="PS00511">
    <property type="entry name" value="CRF"/>
    <property type="match status" value="1"/>
</dbReference>
<dbReference type="GO" id="GO:0005179">
    <property type="term" value="F:hormone activity"/>
    <property type="evidence" value="ECO:0007669"/>
    <property type="project" value="UniProtKB-KW"/>
</dbReference>
<evidence type="ECO:0000259" key="5">
    <source>
        <dbReference type="SMART" id="SM00039"/>
    </source>
</evidence>
<name>A0A8S1CEW0_9INSE</name>